<dbReference type="Proteomes" id="UP000009071">
    <property type="component" value="Chromosome"/>
</dbReference>
<keyword evidence="2" id="KW-0229">DNA integration</keyword>
<dbReference type="Gene3D" id="1.10.443.10">
    <property type="entry name" value="Intergrase catalytic core"/>
    <property type="match status" value="1"/>
</dbReference>
<dbReference type="AlphaFoldDB" id="C4XT97"/>
<keyword evidence="4" id="KW-0233">DNA recombination</keyword>
<dbReference type="KEGG" id="dma:DMR_24030"/>
<sequence>MAVSSYLVQRGSSFHFRAVVPLDLRARLGRTELRVSLGSGRVRDSKDKALFLAAFVRRMMRDIRGGAMAELTSEEISTIVRDEFRRILEEDKRSRKQLPGQYTFEVRWDLGEKLKEDWRRTDDVCQLDKLSTQEADKKVRNMLYNEEWAEFAKPVIELAKRHGFDISSDIPTTNEMCFEYAHAMVEVLSAIRKRENGHTDFTPEVFLDDQPKPEQQNPNGLLQAKDDRKLSTLIREYSDEKKRHGWTERSERTIMERLNSLTELMGDVELEKVDHDFAFKFRKLLMDKPKKRQSKQAKASGITEAIAVGTVNNIITDIAAMFKWAKKRRWITDNYFEEMTVSDKTPAHLKKQSFTKEELSTVFGSNFLPACKNIPWRFWIPVLGLFTGARLDEIAQAKVDDVREIDGIWCLVVESSEDKSVKTASGNRNIPLHPFIVHGLRFLSFVNQQRANGETELFPGLKRVQGRKGHYASKWFGEYRDKLNIPKTKTLHSLRKNFTKNLAIHDVPANMIKRLDGHSLSNDVTEHHYIQDIPVYKLAEYIKKLNYGLDLSHLEGSKFVVGL</sequence>
<dbReference type="GO" id="GO:0003677">
    <property type="term" value="F:DNA binding"/>
    <property type="evidence" value="ECO:0007669"/>
    <property type="project" value="UniProtKB-KW"/>
</dbReference>
<dbReference type="InterPro" id="IPR010998">
    <property type="entry name" value="Integrase_recombinase_N"/>
</dbReference>
<keyword evidence="7" id="KW-1185">Reference proteome</keyword>
<dbReference type="InterPro" id="IPR013762">
    <property type="entry name" value="Integrase-like_cat_sf"/>
</dbReference>
<comment type="similarity">
    <text evidence="1">Belongs to the 'phage' integrase family.</text>
</comment>
<dbReference type="InterPro" id="IPR011010">
    <property type="entry name" value="DNA_brk_join_enz"/>
</dbReference>
<evidence type="ECO:0000256" key="3">
    <source>
        <dbReference type="ARBA" id="ARBA00023125"/>
    </source>
</evidence>
<dbReference type="SUPFAM" id="SSF56349">
    <property type="entry name" value="DNA breaking-rejoining enzymes"/>
    <property type="match status" value="1"/>
</dbReference>
<evidence type="ECO:0000313" key="6">
    <source>
        <dbReference type="EMBL" id="BAH75894.1"/>
    </source>
</evidence>
<evidence type="ECO:0000313" key="7">
    <source>
        <dbReference type="Proteomes" id="UP000009071"/>
    </source>
</evidence>
<dbReference type="InterPro" id="IPR050808">
    <property type="entry name" value="Phage_Integrase"/>
</dbReference>
<dbReference type="Pfam" id="PF13102">
    <property type="entry name" value="Phage_int_SAM_5"/>
    <property type="match status" value="1"/>
</dbReference>
<dbReference type="EMBL" id="AP010904">
    <property type="protein sequence ID" value="BAH75894.1"/>
    <property type="molecule type" value="Genomic_DNA"/>
</dbReference>
<dbReference type="HOGENOM" id="CLU_022238_3_1_7"/>
<dbReference type="eggNOG" id="COG0582">
    <property type="taxonomic scope" value="Bacteria"/>
</dbReference>
<dbReference type="PROSITE" id="PS51898">
    <property type="entry name" value="TYR_RECOMBINASE"/>
    <property type="match status" value="1"/>
</dbReference>
<dbReference type="CDD" id="cd01184">
    <property type="entry name" value="INT_C_like_1"/>
    <property type="match status" value="1"/>
</dbReference>
<dbReference type="STRING" id="573370.DMR_24030"/>
<accession>C4XT97</accession>
<dbReference type="PANTHER" id="PTHR30629:SF2">
    <property type="entry name" value="PROPHAGE INTEGRASE INTS-RELATED"/>
    <property type="match status" value="1"/>
</dbReference>
<name>C4XT97_SOLM1</name>
<keyword evidence="3" id="KW-0238">DNA-binding</keyword>
<reference evidence="6 7" key="1">
    <citation type="journal article" date="2009" name="Genome Res.">
        <title>Whole genome sequence of Desulfovibrio magneticus strain RS-1 revealed common gene clusters in magnetotactic bacteria.</title>
        <authorList>
            <person name="Nakazawa H."/>
            <person name="Arakaki A."/>
            <person name="Narita-Yamada S."/>
            <person name="Yashiro I."/>
            <person name="Jinno K."/>
            <person name="Aoki N."/>
            <person name="Tsuruyama A."/>
            <person name="Okamura Y."/>
            <person name="Tanikawa S."/>
            <person name="Fujita N."/>
            <person name="Takeyama H."/>
            <person name="Matsunaga T."/>
        </authorList>
    </citation>
    <scope>NUCLEOTIDE SEQUENCE [LARGE SCALE GENOMIC DNA]</scope>
    <source>
        <strain evidence="7">ATCC 700980 / DSM 13731 / RS-1</strain>
    </source>
</reference>
<dbReference type="Gene3D" id="1.10.150.130">
    <property type="match status" value="1"/>
</dbReference>
<dbReference type="InterPro" id="IPR025269">
    <property type="entry name" value="SAM-like_dom"/>
</dbReference>
<gene>
    <name evidence="6" type="ordered locus">DMR_24030</name>
</gene>
<dbReference type="InterPro" id="IPR046668">
    <property type="entry name" value="DUF6538"/>
</dbReference>
<dbReference type="PANTHER" id="PTHR30629">
    <property type="entry name" value="PROPHAGE INTEGRASE"/>
    <property type="match status" value="1"/>
</dbReference>
<dbReference type="InterPro" id="IPR002104">
    <property type="entry name" value="Integrase_catalytic"/>
</dbReference>
<protein>
    <submittedName>
        <fullName evidence="6">Site-specific recombinase</fullName>
    </submittedName>
</protein>
<dbReference type="Pfam" id="PF20172">
    <property type="entry name" value="DUF6538"/>
    <property type="match status" value="1"/>
</dbReference>
<feature type="domain" description="Tyr recombinase" evidence="5">
    <location>
        <begin position="349"/>
        <end position="542"/>
    </location>
</feature>
<evidence type="ECO:0000256" key="2">
    <source>
        <dbReference type="ARBA" id="ARBA00022908"/>
    </source>
</evidence>
<dbReference type="OrthoDB" id="9784724at2"/>
<evidence type="ECO:0000256" key="4">
    <source>
        <dbReference type="ARBA" id="ARBA00023172"/>
    </source>
</evidence>
<proteinExistence type="inferred from homology"/>
<evidence type="ECO:0000256" key="1">
    <source>
        <dbReference type="ARBA" id="ARBA00008857"/>
    </source>
</evidence>
<dbReference type="Pfam" id="PF00589">
    <property type="entry name" value="Phage_integrase"/>
    <property type="match status" value="1"/>
</dbReference>
<dbReference type="RefSeq" id="WP_015861074.1">
    <property type="nucleotide sequence ID" value="NC_012796.1"/>
</dbReference>
<dbReference type="GO" id="GO:0015074">
    <property type="term" value="P:DNA integration"/>
    <property type="evidence" value="ECO:0007669"/>
    <property type="project" value="UniProtKB-KW"/>
</dbReference>
<dbReference type="GO" id="GO:0006310">
    <property type="term" value="P:DNA recombination"/>
    <property type="evidence" value="ECO:0007669"/>
    <property type="project" value="UniProtKB-KW"/>
</dbReference>
<organism evidence="6 7">
    <name type="scientific">Solidesulfovibrio magneticus (strain ATCC 700980 / DSM 13731 / RS-1)</name>
    <name type="common">Desulfovibrio magneticus</name>
    <dbReference type="NCBI Taxonomy" id="573370"/>
    <lineage>
        <taxon>Bacteria</taxon>
        <taxon>Pseudomonadati</taxon>
        <taxon>Thermodesulfobacteriota</taxon>
        <taxon>Desulfovibrionia</taxon>
        <taxon>Desulfovibrionales</taxon>
        <taxon>Desulfovibrionaceae</taxon>
        <taxon>Solidesulfovibrio</taxon>
    </lineage>
</organism>
<evidence type="ECO:0000259" key="5">
    <source>
        <dbReference type="PROSITE" id="PS51898"/>
    </source>
</evidence>